<feature type="compositionally biased region" description="Basic and acidic residues" evidence="3">
    <location>
        <begin position="13"/>
        <end position="26"/>
    </location>
</feature>
<evidence type="ECO:0000313" key="5">
    <source>
        <dbReference type="EMBL" id="CAF0826308.1"/>
    </source>
</evidence>
<evidence type="ECO:0000259" key="4">
    <source>
        <dbReference type="SMART" id="SM00322"/>
    </source>
</evidence>
<proteinExistence type="predicted"/>
<comment type="caution">
    <text evidence="5">The sequence shown here is derived from an EMBL/GenBank/DDBJ whole genome shotgun (WGS) entry which is preliminary data.</text>
</comment>
<gene>
    <name evidence="5" type="ORF">GPM918_LOCUS4815</name>
    <name evidence="6" type="ORF">SRO942_LOCUS4816</name>
</gene>
<dbReference type="InterPro" id="IPR004087">
    <property type="entry name" value="KH_dom"/>
</dbReference>
<dbReference type="InterPro" id="IPR036612">
    <property type="entry name" value="KH_dom_type_1_sf"/>
</dbReference>
<dbReference type="CDD" id="cd22434">
    <property type="entry name" value="KH-I_HNRNPK_rpt3"/>
    <property type="match status" value="1"/>
</dbReference>
<name>A0A813UFZ7_9BILA</name>
<sequence length="356" mass="39430">MKWNRKSYQAKKRGNEDGDQQDFRKRNRVAKNDYRYLVASSDAGSIIGRGGHNIQNLRSKHKTIIQVPDCDGPERILTISGDVDAVLDTLKDVLPTMAENQRARKDQCELRALIHQSQAGAIIGKGGDRVKELRQKYSLDTKVFPQVCPGDSTERVISLRGAQIDILRCLTEVYSILDQTPIRGPSRLYDPFTYDGYNVEEYGGFFDQGEMGPWRAAGNRARQEYEGDSRGGNYNPSQLSGNYNEGQNNYGGGYNHHMGGGGGGINSNSYRGQNHEPASDSITTQVTLPNDLCSAIIGPRGTRISQIRKQSGAGIRIDDPLETNDRIITITGTQQQITHAQYLLQMAVKQSGLYNG</sequence>
<keyword evidence="2" id="KW-0694">RNA-binding</keyword>
<dbReference type="EMBL" id="CAJNOQ010000667">
    <property type="protein sequence ID" value="CAF0826308.1"/>
    <property type="molecule type" value="Genomic_DNA"/>
</dbReference>
<evidence type="ECO:0000256" key="2">
    <source>
        <dbReference type="PROSITE-ProRule" id="PRU00117"/>
    </source>
</evidence>
<feature type="domain" description="K Homology" evidence="4">
    <location>
        <begin position="30"/>
        <end position="98"/>
    </location>
</feature>
<dbReference type="PANTHER" id="PTHR10288">
    <property type="entry name" value="KH DOMAIN CONTAINING RNA BINDING PROTEIN"/>
    <property type="match status" value="1"/>
</dbReference>
<reference evidence="5" key="1">
    <citation type="submission" date="2021-02" db="EMBL/GenBank/DDBJ databases">
        <authorList>
            <person name="Nowell W R."/>
        </authorList>
    </citation>
    <scope>NUCLEOTIDE SEQUENCE</scope>
</reference>
<dbReference type="CDD" id="cd22432">
    <property type="entry name" value="KH-I_HNRNPK_rpt1"/>
    <property type="match status" value="1"/>
</dbReference>
<dbReference type="InterPro" id="IPR004088">
    <property type="entry name" value="KH_dom_type_1"/>
</dbReference>
<dbReference type="EMBL" id="CAJOBC010000667">
    <property type="protein sequence ID" value="CAF3613141.1"/>
    <property type="molecule type" value="Genomic_DNA"/>
</dbReference>
<evidence type="ECO:0000313" key="6">
    <source>
        <dbReference type="EMBL" id="CAF3613141.1"/>
    </source>
</evidence>
<evidence type="ECO:0000256" key="3">
    <source>
        <dbReference type="SAM" id="MobiDB-lite"/>
    </source>
</evidence>
<feature type="domain" description="K Homology" evidence="4">
    <location>
        <begin position="106"/>
        <end position="178"/>
    </location>
</feature>
<dbReference type="AlphaFoldDB" id="A0A813UFZ7"/>
<dbReference type="SUPFAM" id="SSF54791">
    <property type="entry name" value="Eukaryotic type KH-domain (KH-domain type I)"/>
    <property type="match status" value="3"/>
</dbReference>
<evidence type="ECO:0000313" key="7">
    <source>
        <dbReference type="Proteomes" id="UP000663829"/>
    </source>
</evidence>
<keyword evidence="1" id="KW-0677">Repeat</keyword>
<feature type="region of interest" description="Disordered" evidence="3">
    <location>
        <begin position="1"/>
        <end position="26"/>
    </location>
</feature>
<dbReference type="SMART" id="SM00322">
    <property type="entry name" value="KH"/>
    <property type="match status" value="3"/>
</dbReference>
<dbReference type="Proteomes" id="UP000681722">
    <property type="component" value="Unassembled WGS sequence"/>
</dbReference>
<feature type="domain" description="K Homology" evidence="4">
    <location>
        <begin position="280"/>
        <end position="349"/>
    </location>
</feature>
<dbReference type="Pfam" id="PF00013">
    <property type="entry name" value="KH_1"/>
    <property type="match status" value="3"/>
</dbReference>
<organism evidence="5 7">
    <name type="scientific">Didymodactylos carnosus</name>
    <dbReference type="NCBI Taxonomy" id="1234261"/>
    <lineage>
        <taxon>Eukaryota</taxon>
        <taxon>Metazoa</taxon>
        <taxon>Spiralia</taxon>
        <taxon>Gnathifera</taxon>
        <taxon>Rotifera</taxon>
        <taxon>Eurotatoria</taxon>
        <taxon>Bdelloidea</taxon>
        <taxon>Philodinida</taxon>
        <taxon>Philodinidae</taxon>
        <taxon>Didymodactylos</taxon>
    </lineage>
</organism>
<keyword evidence="7" id="KW-1185">Reference proteome</keyword>
<accession>A0A813UFZ7</accession>
<dbReference type="GO" id="GO:0003723">
    <property type="term" value="F:RNA binding"/>
    <property type="evidence" value="ECO:0007669"/>
    <property type="project" value="UniProtKB-UniRule"/>
</dbReference>
<dbReference type="OrthoDB" id="1937934at2759"/>
<dbReference type="Gene3D" id="3.30.1370.10">
    <property type="entry name" value="K Homology domain, type 1"/>
    <property type="match status" value="3"/>
</dbReference>
<dbReference type="PROSITE" id="PS50084">
    <property type="entry name" value="KH_TYPE_1"/>
    <property type="match status" value="3"/>
</dbReference>
<protein>
    <recommendedName>
        <fullName evidence="4">K Homology domain-containing protein</fullName>
    </recommendedName>
</protein>
<feature type="compositionally biased region" description="Basic residues" evidence="3">
    <location>
        <begin position="1"/>
        <end position="12"/>
    </location>
</feature>
<dbReference type="Proteomes" id="UP000663829">
    <property type="component" value="Unassembled WGS sequence"/>
</dbReference>
<evidence type="ECO:0000256" key="1">
    <source>
        <dbReference type="ARBA" id="ARBA00022737"/>
    </source>
</evidence>